<accession>A0ABY6DLZ0</accession>
<dbReference type="Pfam" id="PF11162">
    <property type="entry name" value="DUF2946"/>
    <property type="match status" value="1"/>
</dbReference>
<proteinExistence type="predicted"/>
<dbReference type="RefSeq" id="WP_263124780.1">
    <property type="nucleotide sequence ID" value="NZ_CP106753.1"/>
</dbReference>
<dbReference type="EMBL" id="CP106753">
    <property type="protein sequence ID" value="UXY15374.1"/>
    <property type="molecule type" value="Genomic_DNA"/>
</dbReference>
<gene>
    <name evidence="1" type="ORF">N8I74_19015</name>
</gene>
<protein>
    <recommendedName>
        <fullName evidence="3">DUF2946 domain-containing protein</fullName>
    </recommendedName>
</protein>
<sequence>MGAFVRPARMHHLRRPRHAWLALFALALHLLLPLAHAGMAGSGAVALALCSSAGQQVQLIALEQGGQDATALVKGCPLCATHAAQPALPPAAKPCLAALTYRAPQATHPAACEVPTAPCRLPPNRGPPAA</sequence>
<name>A0ABY6DLZ0_9NEIS</name>
<dbReference type="InterPro" id="IPR021333">
    <property type="entry name" value="DUF2946"/>
</dbReference>
<evidence type="ECO:0008006" key="3">
    <source>
        <dbReference type="Google" id="ProtNLM"/>
    </source>
</evidence>
<keyword evidence="2" id="KW-1185">Reference proteome</keyword>
<evidence type="ECO:0000313" key="2">
    <source>
        <dbReference type="Proteomes" id="UP001061302"/>
    </source>
</evidence>
<evidence type="ECO:0000313" key="1">
    <source>
        <dbReference type="EMBL" id="UXY15374.1"/>
    </source>
</evidence>
<dbReference type="Proteomes" id="UP001061302">
    <property type="component" value="Chromosome"/>
</dbReference>
<reference evidence="1" key="1">
    <citation type="submission" date="2022-10" db="EMBL/GenBank/DDBJ databases">
        <title>Chitiniphilus purpureus sp. nov., a novel chitin-degrading bacterium isolated from crawfish pond sediment.</title>
        <authorList>
            <person name="Li K."/>
        </authorList>
    </citation>
    <scope>NUCLEOTIDE SEQUENCE</scope>
    <source>
        <strain evidence="1">CD1</strain>
    </source>
</reference>
<organism evidence="1 2">
    <name type="scientific">Chitiniphilus purpureus</name>
    <dbReference type="NCBI Taxonomy" id="2981137"/>
    <lineage>
        <taxon>Bacteria</taxon>
        <taxon>Pseudomonadati</taxon>
        <taxon>Pseudomonadota</taxon>
        <taxon>Betaproteobacteria</taxon>
        <taxon>Neisseriales</taxon>
        <taxon>Chitinibacteraceae</taxon>
        <taxon>Chitiniphilus</taxon>
    </lineage>
</organism>